<dbReference type="InterPro" id="IPR003673">
    <property type="entry name" value="CoA-Trfase_fam_III"/>
</dbReference>
<gene>
    <name evidence="1" type="ORF">FZ370_11635</name>
</gene>
<dbReference type="AlphaFoldDB" id="A0A5Y7W3Q1"/>
<sequence>MKQLPLPEVIIVLIEHAIASPFCTRQLADYGTWVIKIDHPEGGDFARNCEKKIIDNSHISFLSGKESQIYIF</sequence>
<evidence type="ECO:0000313" key="1">
    <source>
        <dbReference type="EMBL" id="ECQ3012468.1"/>
    </source>
</evidence>
<dbReference type="Pfam" id="PF02515">
    <property type="entry name" value="CoA_transf_3"/>
    <property type="match status" value="1"/>
</dbReference>
<accession>A0A5Y7W3Q1</accession>
<reference evidence="1" key="1">
    <citation type="submission" date="2019-08" db="EMBL/GenBank/DDBJ databases">
        <authorList>
            <consortium name="PulseNet: The National Subtyping Network for Foodborne Disease Surveillance"/>
            <person name="Tarr C.L."/>
            <person name="Trees E."/>
            <person name="Katz L.S."/>
            <person name="Carleton-Romer H.A."/>
            <person name="Stroika S."/>
            <person name="Kucerova Z."/>
            <person name="Roache K.F."/>
            <person name="Sabol A.L."/>
            <person name="Besser J."/>
            <person name="Gerner-Smidt P."/>
        </authorList>
    </citation>
    <scope>NUCLEOTIDE SEQUENCE</scope>
    <source>
        <strain evidence="1">PNUSAS094603</strain>
    </source>
</reference>
<dbReference type="EMBL" id="AAKAJM010000007">
    <property type="protein sequence ID" value="ECQ3012468.1"/>
    <property type="molecule type" value="Genomic_DNA"/>
</dbReference>
<dbReference type="Gene3D" id="3.40.50.10540">
    <property type="entry name" value="Crotonobetainyl-coa:carnitine coa-transferase, domain 1"/>
    <property type="match status" value="1"/>
</dbReference>
<name>A0A5Y7W3Q1_SALER</name>
<organism evidence="1">
    <name type="scientific">Salmonella enterica</name>
    <name type="common">Salmonella choleraesuis</name>
    <dbReference type="NCBI Taxonomy" id="28901"/>
    <lineage>
        <taxon>Bacteria</taxon>
        <taxon>Pseudomonadati</taxon>
        <taxon>Pseudomonadota</taxon>
        <taxon>Gammaproteobacteria</taxon>
        <taxon>Enterobacterales</taxon>
        <taxon>Enterobacteriaceae</taxon>
        <taxon>Salmonella</taxon>
    </lineage>
</organism>
<dbReference type="GO" id="GO:0003824">
    <property type="term" value="F:catalytic activity"/>
    <property type="evidence" value="ECO:0007669"/>
    <property type="project" value="InterPro"/>
</dbReference>
<proteinExistence type="predicted"/>
<comment type="caution">
    <text evidence="1">The sequence shown here is derived from an EMBL/GenBank/DDBJ whole genome shotgun (WGS) entry which is preliminary data.</text>
</comment>
<protein>
    <submittedName>
        <fullName evidence="1">Uncharacterized protein</fullName>
    </submittedName>
</protein>
<dbReference type="SUPFAM" id="SSF89796">
    <property type="entry name" value="CoA-transferase family III (CaiB/BaiF)"/>
    <property type="match status" value="1"/>
</dbReference>
<dbReference type="InterPro" id="IPR023606">
    <property type="entry name" value="CoA-Trfase_III_dom_1_sf"/>
</dbReference>